<dbReference type="Gene3D" id="2.60.40.10">
    <property type="entry name" value="Immunoglobulins"/>
    <property type="match status" value="1"/>
</dbReference>
<dbReference type="GO" id="GO:0005615">
    <property type="term" value="C:extracellular space"/>
    <property type="evidence" value="ECO:0007669"/>
    <property type="project" value="TreeGrafter"/>
</dbReference>
<keyword evidence="6" id="KW-1185">Reference proteome</keyword>
<dbReference type="AlphaFoldDB" id="A0A3B4B7U7"/>
<dbReference type="PANTHER" id="PTHR16675">
    <property type="entry name" value="MHC CLASS I-RELATED"/>
    <property type="match status" value="1"/>
</dbReference>
<dbReference type="GO" id="GO:0006955">
    <property type="term" value="P:immune response"/>
    <property type="evidence" value="ECO:0007669"/>
    <property type="project" value="TreeGrafter"/>
</dbReference>
<evidence type="ECO:0000259" key="4">
    <source>
        <dbReference type="PROSITE" id="PS50835"/>
    </source>
</evidence>
<dbReference type="InterPro" id="IPR001039">
    <property type="entry name" value="MHC_I_a_a1/a2"/>
</dbReference>
<dbReference type="Gene3D" id="3.30.500.10">
    <property type="entry name" value="MHC class I-like antigen recognition-like"/>
    <property type="match status" value="1"/>
</dbReference>
<reference evidence="5" key="2">
    <citation type="submission" date="2025-09" db="UniProtKB">
        <authorList>
            <consortium name="Ensembl"/>
        </authorList>
    </citation>
    <scope>IDENTIFICATION</scope>
</reference>
<dbReference type="SMART" id="SM00407">
    <property type="entry name" value="IGc1"/>
    <property type="match status" value="1"/>
</dbReference>
<feature type="compositionally biased region" description="Basic and acidic residues" evidence="3">
    <location>
        <begin position="1"/>
        <end position="10"/>
    </location>
</feature>
<dbReference type="InterPro" id="IPR011162">
    <property type="entry name" value="MHC_I/II-like_Ag-recog"/>
</dbReference>
<dbReference type="InterPro" id="IPR013783">
    <property type="entry name" value="Ig-like_fold"/>
</dbReference>
<keyword evidence="1" id="KW-0325">Glycoprotein</keyword>
<evidence type="ECO:0000313" key="6">
    <source>
        <dbReference type="Proteomes" id="UP000261520"/>
    </source>
</evidence>
<feature type="domain" description="Ig-like" evidence="4">
    <location>
        <begin position="225"/>
        <end position="312"/>
    </location>
</feature>
<dbReference type="SUPFAM" id="SSF54452">
    <property type="entry name" value="MHC antigen-recognition domain"/>
    <property type="match status" value="1"/>
</dbReference>
<accession>A0A3B4B7U7</accession>
<reference evidence="5" key="1">
    <citation type="submission" date="2025-08" db="UniProtKB">
        <authorList>
            <consortium name="Ensembl"/>
        </authorList>
    </citation>
    <scope>IDENTIFICATION</scope>
</reference>
<evidence type="ECO:0000256" key="1">
    <source>
        <dbReference type="ARBA" id="ARBA00023180"/>
    </source>
</evidence>
<dbReference type="STRING" id="409849.ENSPMGP00000025787"/>
<dbReference type="FunFam" id="3.30.500.10:FF:000001">
    <property type="entry name" value="H-2 class I histocompatibility antigen, alpha chain"/>
    <property type="match status" value="1"/>
</dbReference>
<dbReference type="Pfam" id="PF00129">
    <property type="entry name" value="MHC_I"/>
    <property type="match status" value="1"/>
</dbReference>
<dbReference type="PROSITE" id="PS50835">
    <property type="entry name" value="IG_LIKE"/>
    <property type="match status" value="1"/>
</dbReference>
<dbReference type="InterPro" id="IPR036179">
    <property type="entry name" value="Ig-like_dom_sf"/>
</dbReference>
<protein>
    <recommendedName>
        <fullName evidence="4">Ig-like domain-containing protein</fullName>
    </recommendedName>
</protein>
<comment type="similarity">
    <text evidence="2">Belongs to the MHC class I family.</text>
</comment>
<dbReference type="InterPro" id="IPR037055">
    <property type="entry name" value="MHC_I-like_Ag-recog_sf"/>
</dbReference>
<dbReference type="Ensembl" id="ENSPMGT00000027465.1">
    <property type="protein sequence ID" value="ENSPMGP00000025787.1"/>
    <property type="gene ID" value="ENSPMGG00000019733.1"/>
</dbReference>
<sequence length="394" mass="44947">MEHILLDRKWPNSAQTQTNAPSAHKTPLTSTSMPYGSAHLSSKVHTLRYFHTSSQVPNFPEFVSVGYLDDLQITHFDSVTRKYVPKQEWMKKITEEDPQFWERNRQLALGNEQVGKSQIKTVKRRLNVTEGVHFVQFMTGCDWDDETGDITGYYQHAFDGEDFISLDFDTETFVAPKDEAFITKLKWERMGEAARQKNYITGDCVKYLKKHVRNGGSALKRTELPLVSMLQKSSSAPVTCHATGFYPSRARLFWTKDGEELLEDVDPGEILPNEDETFQTSVSLDPSSVPSKDWDRYHCVFQLSGDKNKYVTRLDRSKIRINEKNNTALIITVLMVLLTVSSFAVIVLVVFISRRRSKGSVNTFPLLFCSYDVKHFTNVGKTSHSAPAQLLQVK</sequence>
<dbReference type="InterPro" id="IPR007110">
    <property type="entry name" value="Ig-like_dom"/>
</dbReference>
<dbReference type="PANTHER" id="PTHR16675:SF237">
    <property type="entry name" value="MHC CLASS I ANTIGEN TRANSCRIPT VARIANT 1-RELATED"/>
    <property type="match status" value="1"/>
</dbReference>
<dbReference type="Pfam" id="PF07654">
    <property type="entry name" value="C1-set"/>
    <property type="match status" value="1"/>
</dbReference>
<dbReference type="InterPro" id="IPR003597">
    <property type="entry name" value="Ig_C1-set"/>
</dbReference>
<evidence type="ECO:0000256" key="2">
    <source>
        <dbReference type="RuleBase" id="RU004439"/>
    </source>
</evidence>
<organism evidence="5 6">
    <name type="scientific">Periophthalmus magnuspinnatus</name>
    <dbReference type="NCBI Taxonomy" id="409849"/>
    <lineage>
        <taxon>Eukaryota</taxon>
        <taxon>Metazoa</taxon>
        <taxon>Chordata</taxon>
        <taxon>Craniata</taxon>
        <taxon>Vertebrata</taxon>
        <taxon>Euteleostomi</taxon>
        <taxon>Actinopterygii</taxon>
        <taxon>Neopterygii</taxon>
        <taxon>Teleostei</taxon>
        <taxon>Neoteleostei</taxon>
        <taxon>Acanthomorphata</taxon>
        <taxon>Gobiaria</taxon>
        <taxon>Gobiiformes</taxon>
        <taxon>Gobioidei</taxon>
        <taxon>Gobiidae</taxon>
        <taxon>Oxudercinae</taxon>
        <taxon>Periophthalmus</taxon>
    </lineage>
</organism>
<evidence type="ECO:0000313" key="5">
    <source>
        <dbReference type="Ensembl" id="ENSPMGP00000025787.1"/>
    </source>
</evidence>
<proteinExistence type="inferred from homology"/>
<feature type="compositionally biased region" description="Polar residues" evidence="3">
    <location>
        <begin position="12"/>
        <end position="34"/>
    </location>
</feature>
<dbReference type="PRINTS" id="PR01638">
    <property type="entry name" value="MHCCLASSI"/>
</dbReference>
<evidence type="ECO:0000256" key="3">
    <source>
        <dbReference type="SAM" id="MobiDB-lite"/>
    </source>
</evidence>
<dbReference type="GO" id="GO:0009897">
    <property type="term" value="C:external side of plasma membrane"/>
    <property type="evidence" value="ECO:0007669"/>
    <property type="project" value="TreeGrafter"/>
</dbReference>
<name>A0A3B4B7U7_9GOBI</name>
<dbReference type="InterPro" id="IPR011161">
    <property type="entry name" value="MHC_I-like_Ag-recog"/>
</dbReference>
<dbReference type="SUPFAM" id="SSF48726">
    <property type="entry name" value="Immunoglobulin"/>
    <property type="match status" value="1"/>
</dbReference>
<dbReference type="InterPro" id="IPR050208">
    <property type="entry name" value="MHC_class-I_related"/>
</dbReference>
<feature type="region of interest" description="Disordered" evidence="3">
    <location>
        <begin position="1"/>
        <end position="34"/>
    </location>
</feature>
<dbReference type="Proteomes" id="UP000261520">
    <property type="component" value="Unplaced"/>
</dbReference>